<dbReference type="WBParaSite" id="jg14159">
    <property type="protein sequence ID" value="jg14159"/>
    <property type="gene ID" value="jg14159"/>
</dbReference>
<name>A0A915D085_9BILA</name>
<dbReference type="AlphaFoldDB" id="A0A915D085"/>
<evidence type="ECO:0000256" key="6">
    <source>
        <dbReference type="SAM" id="MobiDB-lite"/>
    </source>
</evidence>
<keyword evidence="5" id="KW-0949">S-adenosyl-L-methionine</keyword>
<dbReference type="PANTHER" id="PTHR20426">
    <property type="entry name" value="RIBOSOME BIOGENESIS PROTEIN TSR3 HOMOLOG"/>
    <property type="match status" value="1"/>
</dbReference>
<evidence type="ECO:0000313" key="8">
    <source>
        <dbReference type="Proteomes" id="UP000887574"/>
    </source>
</evidence>
<dbReference type="GO" id="GO:0030490">
    <property type="term" value="P:maturation of SSU-rRNA"/>
    <property type="evidence" value="ECO:0007669"/>
    <property type="project" value="TreeGrafter"/>
</dbReference>
<keyword evidence="8" id="KW-1185">Reference proteome</keyword>
<keyword evidence="4" id="KW-0808">Transferase</keyword>
<keyword evidence="3" id="KW-0698">rRNA processing</keyword>
<sequence>MNSKTRESSSSSSEEEDGIAEQKLGTKFPGLVLSPTGKNTLSAADRAFVLSNGLAVVDCSWNQVEQTPLQRIKAAEYRLLPFLIAANSVNYGRPCKLTCAEALAAHPTPATVHGQNGGGG</sequence>
<keyword evidence="2" id="KW-0690">Ribosome biogenesis</keyword>
<dbReference type="Pfam" id="PF04034">
    <property type="entry name" value="Ribo_biogen_C"/>
    <property type="match status" value="1"/>
</dbReference>
<evidence type="ECO:0000256" key="2">
    <source>
        <dbReference type="ARBA" id="ARBA00022517"/>
    </source>
</evidence>
<dbReference type="InterPro" id="IPR022968">
    <property type="entry name" value="Tsr3-like"/>
</dbReference>
<reference evidence="9" key="1">
    <citation type="submission" date="2022-11" db="UniProtKB">
        <authorList>
            <consortium name="WormBaseParasite"/>
        </authorList>
    </citation>
    <scope>IDENTIFICATION</scope>
</reference>
<protein>
    <submittedName>
        <fullName evidence="9">16S/18S rRNA aminocarboxypropyltransferase Tsr3 C-terminal domain-containing protein</fullName>
    </submittedName>
</protein>
<dbReference type="InterPro" id="IPR007177">
    <property type="entry name" value="Tsr3_C"/>
</dbReference>
<evidence type="ECO:0000256" key="5">
    <source>
        <dbReference type="ARBA" id="ARBA00022691"/>
    </source>
</evidence>
<evidence type="ECO:0000256" key="4">
    <source>
        <dbReference type="ARBA" id="ARBA00022679"/>
    </source>
</evidence>
<feature type="region of interest" description="Disordered" evidence="6">
    <location>
        <begin position="1"/>
        <end position="23"/>
    </location>
</feature>
<accession>A0A915D085</accession>
<dbReference type="PANTHER" id="PTHR20426:SF0">
    <property type="entry name" value="18S RRNA AMINOCARBOXYPROPYLTRANSFERASE"/>
    <property type="match status" value="1"/>
</dbReference>
<dbReference type="GO" id="GO:0106388">
    <property type="term" value="F:rRNA small subunit aminocarboxypropyltransferase activity"/>
    <property type="evidence" value="ECO:0007669"/>
    <property type="project" value="InterPro"/>
</dbReference>
<evidence type="ECO:0000256" key="3">
    <source>
        <dbReference type="ARBA" id="ARBA00022552"/>
    </source>
</evidence>
<evidence type="ECO:0000313" key="9">
    <source>
        <dbReference type="WBParaSite" id="jg14159"/>
    </source>
</evidence>
<feature type="domain" description="16S/18S rRNA aminocarboxypropyltransferase Tsr3 C-terminal" evidence="7">
    <location>
        <begin position="31"/>
        <end position="105"/>
    </location>
</feature>
<keyword evidence="1" id="KW-0963">Cytoplasm</keyword>
<dbReference type="Proteomes" id="UP000887574">
    <property type="component" value="Unplaced"/>
</dbReference>
<organism evidence="8 9">
    <name type="scientific">Ditylenchus dipsaci</name>
    <dbReference type="NCBI Taxonomy" id="166011"/>
    <lineage>
        <taxon>Eukaryota</taxon>
        <taxon>Metazoa</taxon>
        <taxon>Ecdysozoa</taxon>
        <taxon>Nematoda</taxon>
        <taxon>Chromadorea</taxon>
        <taxon>Rhabditida</taxon>
        <taxon>Tylenchina</taxon>
        <taxon>Tylenchomorpha</taxon>
        <taxon>Sphaerularioidea</taxon>
        <taxon>Anguinidae</taxon>
        <taxon>Anguininae</taxon>
        <taxon>Ditylenchus</taxon>
    </lineage>
</organism>
<evidence type="ECO:0000256" key="1">
    <source>
        <dbReference type="ARBA" id="ARBA00022490"/>
    </source>
</evidence>
<evidence type="ECO:0000259" key="7">
    <source>
        <dbReference type="Pfam" id="PF04034"/>
    </source>
</evidence>
<proteinExistence type="predicted"/>